<keyword evidence="2" id="KW-1185">Reference proteome</keyword>
<accession>A0A1L2CV01</accession>
<dbReference type="EMBL" id="KU574722">
    <property type="protein sequence ID" value="AMM43838.1"/>
    <property type="molecule type" value="Genomic_DNA"/>
</dbReference>
<proteinExistence type="predicted"/>
<dbReference type="InterPro" id="IPR027417">
    <property type="entry name" value="P-loop_NTPase"/>
</dbReference>
<gene>
    <name evidence="1" type="ORF">CBB_274</name>
</gene>
<evidence type="ECO:0000313" key="2">
    <source>
        <dbReference type="Proteomes" id="UP000223891"/>
    </source>
</evidence>
<dbReference type="Proteomes" id="UP000223891">
    <property type="component" value="Segment"/>
</dbReference>
<protein>
    <submittedName>
        <fullName evidence="1">Terminase DNA packaging enzyme large subunit</fullName>
    </submittedName>
</protein>
<reference evidence="2" key="1">
    <citation type="submission" date="2016-01" db="EMBL/GenBank/DDBJ databases">
        <title>Isolation and Characterization of Enterobacteria phage CBB.</title>
        <authorList>
            <person name="Buttimer C.T.H."/>
            <person name="Hendrix H."/>
            <person name="Alexandre H."/>
            <person name="O'Mahony J."/>
            <person name="Lavigne R."/>
            <person name="Coffey A."/>
        </authorList>
    </citation>
    <scope>NUCLEOTIDE SEQUENCE [LARGE SCALE GENOMIC DNA]</scope>
</reference>
<evidence type="ECO:0000313" key="1">
    <source>
        <dbReference type="EMBL" id="AMM43838.1"/>
    </source>
</evidence>
<dbReference type="Gene3D" id="3.40.50.300">
    <property type="entry name" value="P-loop containing nucleotide triphosphate hydrolases"/>
    <property type="match status" value="1"/>
</dbReference>
<sequence length="235" mass="27512">MNNIREYILCRDDIFYFMEKYLKIELRGYQVDVLSKYWRLKTGKTANIQSIRGAGLSTINAIYSLWLLLFYPGTKIALIAPTAVMAENEKHIISRFYDIFVTNWDKDQTKYYITKYMTNKITFDSGSYIVFTWDLGNDLRGHSFDLIIYDSLFLNFHADECFKNTAPAGKKYIITNTQLSEKKCNMETYGEVSIYPWYCNPDLTQEWYSSMLNSLGNAEFEKRFGCTRGNSNGEF</sequence>
<organism evidence="1 2">
    <name type="scientific">Pectobacterium phage vB_PcaM_CBB</name>
    <dbReference type="NCBI Taxonomy" id="2772511"/>
    <lineage>
        <taxon>Viruses</taxon>
        <taxon>Duplodnaviria</taxon>
        <taxon>Heunggongvirae</taxon>
        <taxon>Uroviricota</taxon>
        <taxon>Caudoviricetes</taxon>
        <taxon>Mimasvirus</taxon>
        <taxon>Mimasvirus CBB</taxon>
    </lineage>
</organism>
<name>A0A1L2CV01_9CAUD</name>